<organism evidence="5 6">
    <name type="scientific">Alginatibacterium sediminis</name>
    <dbReference type="NCBI Taxonomy" id="2164068"/>
    <lineage>
        <taxon>Bacteria</taxon>
        <taxon>Pseudomonadati</taxon>
        <taxon>Pseudomonadota</taxon>
        <taxon>Gammaproteobacteria</taxon>
        <taxon>Alteromonadales</taxon>
        <taxon>Alteromonadaceae</taxon>
        <taxon>Alginatibacterium</taxon>
    </lineage>
</organism>
<dbReference type="SUPFAM" id="SSF53850">
    <property type="entry name" value="Periplasmic binding protein-like II"/>
    <property type="match status" value="1"/>
</dbReference>
<proteinExistence type="inferred from homology"/>
<dbReference type="GO" id="GO:0055052">
    <property type="term" value="C:ATP-binding cassette (ABC) transporter complex, substrate-binding subunit-containing"/>
    <property type="evidence" value="ECO:0007669"/>
    <property type="project" value="TreeGrafter"/>
</dbReference>
<keyword evidence="3 4" id="KW-0732">Signal</keyword>
<dbReference type="OrthoDB" id="9762335at2"/>
<dbReference type="PANTHER" id="PTHR30061">
    <property type="entry name" value="MALTOSE-BINDING PERIPLASMIC PROTEIN"/>
    <property type="match status" value="1"/>
</dbReference>
<dbReference type="CDD" id="cd13585">
    <property type="entry name" value="PBP2_TMBP_like"/>
    <property type="match status" value="1"/>
</dbReference>
<dbReference type="InterPro" id="IPR006059">
    <property type="entry name" value="SBP"/>
</dbReference>
<reference evidence="5 6" key="1">
    <citation type="submission" date="2018-09" db="EMBL/GenBank/DDBJ databases">
        <authorList>
            <person name="Wang Z."/>
        </authorList>
    </citation>
    <scope>NUCLEOTIDE SEQUENCE [LARGE SCALE GENOMIC DNA]</scope>
    <source>
        <strain evidence="5 6">ALS 81</strain>
    </source>
</reference>
<dbReference type="AlphaFoldDB" id="A0A420EBD2"/>
<sequence>MQKLTCSVSALTLGIISATAMAAPQEVTIWRHQTGEAEMKASQDMVNRFNASQDQWTIVQESIPEGTYTQTVTAAAKAGQLPCILDLDQPLVPNFAWNEFLRPLDGFMDDELLAQINTSGKGTYNGKVYSVGQFDVALSLFTTKSLLKEIGARTPTVDKPWTKDEFMAVLEKIKATGKFPYAFDIEAGNTGEWVPYAWSPMMISWGADLIDRTNYVESDGTLNSDQAIEFAEWMRSLVTDGYIDRRPSDSDGFPAGRVGLQYTGSWAVGRFDEKFGDDLAILPVPDFGNGPSIGGGSWHWAATTACKTPDAAAAFLNHLASAQEIANISVATSLIPTSDKAAALTPHYQNGGKWRGFYEFSGQYAQLRPETPAYAVISSSFDKAMHDVLDGKDPVEALDIAVDNIEASIERNNGYGFPMK</sequence>
<name>A0A420EBD2_9ALTE</name>
<feature type="chain" id="PRO_5019587706" evidence="4">
    <location>
        <begin position="23"/>
        <end position="420"/>
    </location>
</feature>
<evidence type="ECO:0000313" key="6">
    <source>
        <dbReference type="Proteomes" id="UP000286482"/>
    </source>
</evidence>
<accession>A0A420EBD2</accession>
<dbReference type="GO" id="GO:0015768">
    <property type="term" value="P:maltose transport"/>
    <property type="evidence" value="ECO:0007669"/>
    <property type="project" value="TreeGrafter"/>
</dbReference>
<comment type="similarity">
    <text evidence="1">Belongs to the bacterial solute-binding protein 1 family.</text>
</comment>
<evidence type="ECO:0000256" key="2">
    <source>
        <dbReference type="ARBA" id="ARBA00022448"/>
    </source>
</evidence>
<dbReference type="Pfam" id="PF13416">
    <property type="entry name" value="SBP_bac_8"/>
    <property type="match status" value="1"/>
</dbReference>
<evidence type="ECO:0000313" key="5">
    <source>
        <dbReference type="EMBL" id="RKF17963.1"/>
    </source>
</evidence>
<dbReference type="PANTHER" id="PTHR30061:SF50">
    <property type="entry name" value="MALTOSE_MALTODEXTRIN-BINDING PERIPLASMIC PROTEIN"/>
    <property type="match status" value="1"/>
</dbReference>
<keyword evidence="2" id="KW-0813">Transport</keyword>
<dbReference type="GO" id="GO:0042956">
    <property type="term" value="P:maltodextrin transmembrane transport"/>
    <property type="evidence" value="ECO:0007669"/>
    <property type="project" value="TreeGrafter"/>
</dbReference>
<dbReference type="GO" id="GO:1901982">
    <property type="term" value="F:maltose binding"/>
    <property type="evidence" value="ECO:0007669"/>
    <property type="project" value="TreeGrafter"/>
</dbReference>
<protein>
    <submittedName>
        <fullName evidence="5">Sugar ABC transporter substrate-binding protein</fullName>
    </submittedName>
</protein>
<gene>
    <name evidence="5" type="ORF">DBZ36_12000</name>
</gene>
<evidence type="ECO:0000256" key="4">
    <source>
        <dbReference type="SAM" id="SignalP"/>
    </source>
</evidence>
<feature type="signal peptide" evidence="4">
    <location>
        <begin position="1"/>
        <end position="22"/>
    </location>
</feature>
<dbReference type="Gene3D" id="3.40.190.10">
    <property type="entry name" value="Periplasmic binding protein-like II"/>
    <property type="match status" value="1"/>
</dbReference>
<dbReference type="Proteomes" id="UP000286482">
    <property type="component" value="Unassembled WGS sequence"/>
</dbReference>
<dbReference type="EMBL" id="RAQO01000006">
    <property type="protein sequence ID" value="RKF17963.1"/>
    <property type="molecule type" value="Genomic_DNA"/>
</dbReference>
<dbReference type="RefSeq" id="WP_120355189.1">
    <property type="nucleotide sequence ID" value="NZ_RAQO01000006.1"/>
</dbReference>
<comment type="caution">
    <text evidence="5">The sequence shown here is derived from an EMBL/GenBank/DDBJ whole genome shotgun (WGS) entry which is preliminary data.</text>
</comment>
<evidence type="ECO:0000256" key="3">
    <source>
        <dbReference type="ARBA" id="ARBA00022729"/>
    </source>
</evidence>
<evidence type="ECO:0000256" key="1">
    <source>
        <dbReference type="ARBA" id="ARBA00008520"/>
    </source>
</evidence>
<keyword evidence="6" id="KW-1185">Reference proteome</keyword>